<dbReference type="PANTHER" id="PTHR16301:SF20">
    <property type="entry name" value="IMPACT FAMILY MEMBER YIGZ"/>
    <property type="match status" value="1"/>
</dbReference>
<evidence type="ECO:0000313" key="3">
    <source>
        <dbReference type="EMBL" id="EFB91156.1"/>
    </source>
</evidence>
<evidence type="ECO:0000259" key="2">
    <source>
        <dbReference type="Pfam" id="PF01205"/>
    </source>
</evidence>
<dbReference type="InterPro" id="IPR001498">
    <property type="entry name" value="Impact_N"/>
</dbReference>
<dbReference type="InterPro" id="IPR023582">
    <property type="entry name" value="Impact"/>
</dbReference>
<sequence>MLALNQPCRRPAAPAVYSFKEKRSEFIAALFPAAAGDEARAALESVRKEHYGAAHNCPAWRVGYPDVEEFCSDDGEPGGTAGRPILGVLQKAGLFNAVLVVTRYFGGVKLGVRGLIDAYGAAAAGVIERAALETALPFKDLELCCSYEHLASLSRVVKNAGVAENRLRTTYAADVTLNLLVSPEIEERLRVLLDSYEGRTLLAAPPRWGKDYVLAAEKQADGS</sequence>
<dbReference type="InterPro" id="IPR020568">
    <property type="entry name" value="Ribosomal_Su5_D2-typ_SF"/>
</dbReference>
<accession>A0ABM9ZW64</accession>
<dbReference type="PROSITE" id="PS00910">
    <property type="entry name" value="UPF0029"/>
    <property type="match status" value="1"/>
</dbReference>
<comment type="caution">
    <text evidence="3">The sequence shown here is derived from an EMBL/GenBank/DDBJ whole genome shotgun (WGS) entry which is preliminary data.</text>
</comment>
<comment type="similarity">
    <text evidence="1">Belongs to the IMPACT family.</text>
</comment>
<dbReference type="GeneID" id="90987521"/>
<dbReference type="EMBL" id="ADFP01000049">
    <property type="protein sequence ID" value="EFB91156.1"/>
    <property type="molecule type" value="Genomic_DNA"/>
</dbReference>
<dbReference type="Pfam" id="PF01205">
    <property type="entry name" value="Impact_N"/>
    <property type="match status" value="1"/>
</dbReference>
<protein>
    <submittedName>
        <fullName evidence="3">YigZ family protein</fullName>
    </submittedName>
</protein>
<dbReference type="RefSeq" id="WP_009164398.1">
    <property type="nucleotide sequence ID" value="NZ_ADFP01000049.1"/>
</dbReference>
<dbReference type="Proteomes" id="UP000006462">
    <property type="component" value="Unassembled WGS sequence"/>
</dbReference>
<dbReference type="InterPro" id="IPR036956">
    <property type="entry name" value="Impact_N_sf"/>
</dbReference>
<dbReference type="PANTHER" id="PTHR16301">
    <property type="entry name" value="IMPACT-RELATED"/>
    <property type="match status" value="1"/>
</dbReference>
<reference evidence="3 4" key="1">
    <citation type="submission" date="2009-12" db="EMBL/GenBank/DDBJ databases">
        <authorList>
            <person name="Shrivastava S."/>
            <person name="Madupu R."/>
            <person name="Durkin A.S."/>
            <person name="Torralba M."/>
            <person name="Methe B."/>
            <person name="Sutton G.G."/>
            <person name="Strausberg R.L."/>
            <person name="Nelson K.E."/>
        </authorList>
    </citation>
    <scope>NUCLEOTIDE SEQUENCE [LARGE SCALE GENOMIC DNA]</scope>
    <source>
        <strain evidence="3 4">W5455</strain>
    </source>
</reference>
<name>A0ABM9ZW64_9BACT</name>
<keyword evidence="4" id="KW-1185">Reference proteome</keyword>
<dbReference type="Gene3D" id="3.30.230.30">
    <property type="entry name" value="Impact, N-terminal domain"/>
    <property type="match status" value="1"/>
</dbReference>
<proteinExistence type="inferred from homology"/>
<feature type="domain" description="Impact N-terminal" evidence="2">
    <location>
        <begin position="22"/>
        <end position="126"/>
    </location>
</feature>
<evidence type="ECO:0000256" key="1">
    <source>
        <dbReference type="ARBA" id="ARBA00007665"/>
    </source>
</evidence>
<dbReference type="SUPFAM" id="SSF54211">
    <property type="entry name" value="Ribosomal protein S5 domain 2-like"/>
    <property type="match status" value="1"/>
</dbReference>
<organism evidence="3 4">
    <name type="scientific">Pyramidobacter piscolens W5455</name>
    <dbReference type="NCBI Taxonomy" id="352165"/>
    <lineage>
        <taxon>Bacteria</taxon>
        <taxon>Thermotogati</taxon>
        <taxon>Synergistota</taxon>
        <taxon>Synergistia</taxon>
        <taxon>Synergistales</taxon>
        <taxon>Dethiosulfovibrionaceae</taxon>
        <taxon>Pyramidobacter</taxon>
    </lineage>
</organism>
<gene>
    <name evidence="3" type="ORF">HMPREF7215_1624</name>
</gene>
<evidence type="ECO:0000313" key="4">
    <source>
        <dbReference type="Proteomes" id="UP000006462"/>
    </source>
</evidence>
<dbReference type="InterPro" id="IPR020569">
    <property type="entry name" value="UPF0029_Impact_CS"/>
</dbReference>